<evidence type="ECO:0000256" key="1">
    <source>
        <dbReference type="ARBA" id="ARBA00022669"/>
    </source>
</evidence>
<feature type="disulfide bond" evidence="3">
    <location>
        <begin position="24"/>
        <end position="39"/>
    </location>
</feature>
<name>A0A3P6ARY4_BRAOL</name>
<dbReference type="Pfam" id="PF00187">
    <property type="entry name" value="Chitin_bind_1"/>
    <property type="match status" value="1"/>
</dbReference>
<feature type="domain" description="Chitin-binding type-1" evidence="5">
    <location>
        <begin position="21"/>
        <end position="52"/>
    </location>
</feature>
<evidence type="ECO:0000256" key="4">
    <source>
        <dbReference type="SAM" id="SignalP"/>
    </source>
</evidence>
<feature type="disulfide bond" evidence="3">
    <location>
        <begin position="33"/>
        <end position="45"/>
    </location>
</feature>
<gene>
    <name evidence="6" type="ORF">BOLC3T16401H</name>
</gene>
<dbReference type="InterPro" id="IPR018371">
    <property type="entry name" value="Chitin-binding_1_CS"/>
</dbReference>
<evidence type="ECO:0000256" key="2">
    <source>
        <dbReference type="ARBA" id="ARBA00023157"/>
    </source>
</evidence>
<keyword evidence="1 3" id="KW-0147">Chitin-binding</keyword>
<feature type="signal peptide" evidence="4">
    <location>
        <begin position="1"/>
        <end position="21"/>
    </location>
</feature>
<organism evidence="6">
    <name type="scientific">Brassica oleracea</name>
    <name type="common">Wild cabbage</name>
    <dbReference type="NCBI Taxonomy" id="3712"/>
    <lineage>
        <taxon>Eukaryota</taxon>
        <taxon>Viridiplantae</taxon>
        <taxon>Streptophyta</taxon>
        <taxon>Embryophyta</taxon>
        <taxon>Tracheophyta</taxon>
        <taxon>Spermatophyta</taxon>
        <taxon>Magnoliopsida</taxon>
        <taxon>eudicotyledons</taxon>
        <taxon>Gunneridae</taxon>
        <taxon>Pentapetalae</taxon>
        <taxon>rosids</taxon>
        <taxon>malvids</taxon>
        <taxon>Brassicales</taxon>
        <taxon>Brassicaceae</taxon>
        <taxon>Brassiceae</taxon>
        <taxon>Brassica</taxon>
    </lineage>
</organism>
<sequence>MKIRLSITLVLLSYTAAMVAGQQCGRQAGGQTCAGNICCSQYGYCGTTGDYCVHRTTTVKAIVGEVGRQAVPERARRAYAPPTITTTRRRTTGI</sequence>
<dbReference type="PROSITE" id="PS50941">
    <property type="entry name" value="CHIT_BIND_I_2"/>
    <property type="match status" value="1"/>
</dbReference>
<dbReference type="SUPFAM" id="SSF57016">
    <property type="entry name" value="Plant lectins/antimicrobial peptides"/>
    <property type="match status" value="1"/>
</dbReference>
<feature type="chain" id="PRO_5018035425" description="Chitin-binding type-1 domain-containing protein" evidence="4">
    <location>
        <begin position="22"/>
        <end position="94"/>
    </location>
</feature>
<dbReference type="SMART" id="SM00270">
    <property type="entry name" value="ChtBD1"/>
    <property type="match status" value="1"/>
</dbReference>
<dbReference type="GO" id="GO:0008061">
    <property type="term" value="F:chitin binding"/>
    <property type="evidence" value="ECO:0007669"/>
    <property type="project" value="UniProtKB-UniRule"/>
</dbReference>
<dbReference type="PANTHER" id="PTHR47849">
    <property type="entry name" value="CHITIN-BINDING LECTIN 1"/>
    <property type="match status" value="1"/>
</dbReference>
<dbReference type="AlphaFoldDB" id="A0A3P6ARY4"/>
<dbReference type="CDD" id="cd00035">
    <property type="entry name" value="ChtBD1"/>
    <property type="match status" value="1"/>
</dbReference>
<dbReference type="PROSITE" id="PS00026">
    <property type="entry name" value="CHIT_BIND_I_1"/>
    <property type="match status" value="1"/>
</dbReference>
<dbReference type="InterPro" id="IPR001002">
    <property type="entry name" value="Chitin-bd_1"/>
</dbReference>
<dbReference type="Gene3D" id="3.30.60.10">
    <property type="entry name" value="Endochitinase-like"/>
    <property type="match status" value="1"/>
</dbReference>
<reference evidence="6" key="1">
    <citation type="submission" date="2018-11" db="EMBL/GenBank/DDBJ databases">
        <authorList>
            <consortium name="Genoscope - CEA"/>
            <person name="William W."/>
        </authorList>
    </citation>
    <scope>NUCLEOTIDE SEQUENCE</scope>
</reference>
<feature type="disulfide bond" evidence="3">
    <location>
        <begin position="38"/>
        <end position="52"/>
    </location>
</feature>
<accession>A0A3P6ARY4</accession>
<dbReference type="PRINTS" id="PR00451">
    <property type="entry name" value="CHITINBINDNG"/>
</dbReference>
<comment type="caution">
    <text evidence="3">Lacks conserved residue(s) required for the propagation of feature annotation.</text>
</comment>
<proteinExistence type="predicted"/>
<evidence type="ECO:0000256" key="3">
    <source>
        <dbReference type="PROSITE-ProRule" id="PRU00261"/>
    </source>
</evidence>
<evidence type="ECO:0000259" key="5">
    <source>
        <dbReference type="PROSITE" id="PS50941"/>
    </source>
</evidence>
<dbReference type="InterPro" id="IPR036861">
    <property type="entry name" value="Endochitinase-like_sf"/>
</dbReference>
<keyword evidence="2 3" id="KW-1015">Disulfide bond</keyword>
<dbReference type="EMBL" id="LR031872">
    <property type="protein sequence ID" value="VDC92565.1"/>
    <property type="molecule type" value="Genomic_DNA"/>
</dbReference>
<keyword evidence="4" id="KW-0732">Signal</keyword>
<protein>
    <recommendedName>
        <fullName evidence="5">Chitin-binding type-1 domain-containing protein</fullName>
    </recommendedName>
</protein>
<dbReference type="PANTHER" id="PTHR47849:SF8">
    <property type="entry name" value="LECTIN"/>
    <property type="match status" value="1"/>
</dbReference>
<evidence type="ECO:0000313" key="6">
    <source>
        <dbReference type="EMBL" id="VDC92565.1"/>
    </source>
</evidence>